<evidence type="ECO:0000313" key="2">
    <source>
        <dbReference type="EMBL" id="KAA6343100.1"/>
    </source>
</evidence>
<protein>
    <recommendedName>
        <fullName evidence="3">DUF935 family protein</fullName>
    </recommendedName>
</protein>
<dbReference type="EMBL" id="SNRY01000287">
    <property type="protein sequence ID" value="KAA6343100.1"/>
    <property type="molecule type" value="Genomic_DNA"/>
</dbReference>
<proteinExistence type="predicted"/>
<dbReference type="InterPro" id="IPR009279">
    <property type="entry name" value="Portal_Mu"/>
</dbReference>
<evidence type="ECO:0000256" key="1">
    <source>
        <dbReference type="SAM" id="MobiDB-lite"/>
    </source>
</evidence>
<comment type="caution">
    <text evidence="2">The sequence shown here is derived from an EMBL/GenBank/DDBJ whole genome shotgun (WGS) entry which is preliminary data.</text>
</comment>
<sequence>WAQFSEVFGMPIREYVYETDDDQARQKAIEDAENTGSLAVLIHSKESTLNLLESGNKTGSAELYERLCERCNSEISKLMLGNTLTTEASDKGTQALGTVHKKVEDETAQADRRYVLDVLNYDMTDIFLALGVNTTGGEFCFPEPDSMSLTEKAAILSDLHTTFKLPVSDDYLYETFGVEKPKNYKELKELPHQQQEPPQPPPPGVKEDEEPEPTQKEKKSFLNRLRSFFVRAPRNGAALNW</sequence>
<feature type="non-terminal residue" evidence="2">
    <location>
        <position position="1"/>
    </location>
</feature>
<feature type="region of interest" description="Disordered" evidence="1">
    <location>
        <begin position="189"/>
        <end position="221"/>
    </location>
</feature>
<dbReference type="Pfam" id="PF06074">
    <property type="entry name" value="Portal_Mu"/>
    <property type="match status" value="1"/>
</dbReference>
<accession>A0A5J4SCM8</accession>
<evidence type="ECO:0008006" key="3">
    <source>
        <dbReference type="Google" id="ProtNLM"/>
    </source>
</evidence>
<name>A0A5J4SCM8_9ZZZZ</name>
<organism evidence="2">
    <name type="scientific">termite gut metagenome</name>
    <dbReference type="NCBI Taxonomy" id="433724"/>
    <lineage>
        <taxon>unclassified sequences</taxon>
        <taxon>metagenomes</taxon>
        <taxon>organismal metagenomes</taxon>
    </lineage>
</organism>
<reference evidence="2" key="1">
    <citation type="submission" date="2019-03" db="EMBL/GenBank/DDBJ databases">
        <title>Single cell metagenomics reveals metabolic interactions within the superorganism composed of flagellate Streblomastix strix and complex community of Bacteroidetes bacteria on its surface.</title>
        <authorList>
            <person name="Treitli S.C."/>
            <person name="Kolisko M."/>
            <person name="Husnik F."/>
            <person name="Keeling P."/>
            <person name="Hampl V."/>
        </authorList>
    </citation>
    <scope>NUCLEOTIDE SEQUENCE</scope>
    <source>
        <strain evidence="2">STM</strain>
    </source>
</reference>
<gene>
    <name evidence="2" type="ORF">EZS27_009166</name>
</gene>
<dbReference type="AlphaFoldDB" id="A0A5J4SCM8"/>